<dbReference type="Proteomes" id="UP000324222">
    <property type="component" value="Unassembled WGS sequence"/>
</dbReference>
<comment type="caution">
    <text evidence="2">The sequence shown here is derived from an EMBL/GenBank/DDBJ whole genome shotgun (WGS) entry which is preliminary data.</text>
</comment>
<reference evidence="2 3" key="1">
    <citation type="submission" date="2019-05" db="EMBL/GenBank/DDBJ databases">
        <title>Another draft genome of Portunus trituberculatus and its Hox gene families provides insights of decapod evolution.</title>
        <authorList>
            <person name="Jeong J.-H."/>
            <person name="Song I."/>
            <person name="Kim S."/>
            <person name="Choi T."/>
            <person name="Kim D."/>
            <person name="Ryu S."/>
            <person name="Kim W."/>
        </authorList>
    </citation>
    <scope>NUCLEOTIDE SEQUENCE [LARGE SCALE GENOMIC DNA]</scope>
    <source>
        <tissue evidence="2">Muscle</tissue>
    </source>
</reference>
<organism evidence="2 3">
    <name type="scientific">Portunus trituberculatus</name>
    <name type="common">Swimming crab</name>
    <name type="synonym">Neptunus trituberculatus</name>
    <dbReference type="NCBI Taxonomy" id="210409"/>
    <lineage>
        <taxon>Eukaryota</taxon>
        <taxon>Metazoa</taxon>
        <taxon>Ecdysozoa</taxon>
        <taxon>Arthropoda</taxon>
        <taxon>Crustacea</taxon>
        <taxon>Multicrustacea</taxon>
        <taxon>Malacostraca</taxon>
        <taxon>Eumalacostraca</taxon>
        <taxon>Eucarida</taxon>
        <taxon>Decapoda</taxon>
        <taxon>Pleocyemata</taxon>
        <taxon>Brachyura</taxon>
        <taxon>Eubrachyura</taxon>
        <taxon>Portunoidea</taxon>
        <taxon>Portunidae</taxon>
        <taxon>Portuninae</taxon>
        <taxon>Portunus</taxon>
    </lineage>
</organism>
<evidence type="ECO:0000256" key="1">
    <source>
        <dbReference type="SAM" id="MobiDB-lite"/>
    </source>
</evidence>
<evidence type="ECO:0000313" key="2">
    <source>
        <dbReference type="EMBL" id="MPC90438.1"/>
    </source>
</evidence>
<feature type="compositionally biased region" description="Acidic residues" evidence="1">
    <location>
        <begin position="102"/>
        <end position="117"/>
    </location>
</feature>
<gene>
    <name evidence="2" type="ORF">E2C01_085426</name>
</gene>
<keyword evidence="3" id="KW-1185">Reference proteome</keyword>
<feature type="region of interest" description="Disordered" evidence="1">
    <location>
        <begin position="92"/>
        <end position="128"/>
    </location>
</feature>
<evidence type="ECO:0000313" key="3">
    <source>
        <dbReference type="Proteomes" id="UP000324222"/>
    </source>
</evidence>
<name>A0A5B7JBW0_PORTR</name>
<dbReference type="EMBL" id="VSRR010084416">
    <property type="protein sequence ID" value="MPC90438.1"/>
    <property type="molecule type" value="Genomic_DNA"/>
</dbReference>
<proteinExistence type="predicted"/>
<accession>A0A5B7JBW0</accession>
<sequence length="150" mass="16638">MQERNVMIFLPQLTPDQYFRGGSNFNRGPVVAAAAAVGTQIHLRTESSNRRGLGSVQVPRRAVLHEAVRRDYQIEGATYTATTVTTVALPPILRRRVAGAREEDEEEGEEEEQEGDSSDGRPGAVERWWDGMGELRSLRCKINKGSGCPR</sequence>
<protein>
    <submittedName>
        <fullName evidence="2">Uncharacterized protein</fullName>
    </submittedName>
</protein>
<dbReference type="AlphaFoldDB" id="A0A5B7JBW0"/>